<organism evidence="2">
    <name type="scientific">Grapevine associated Alphaflexiviridae-1</name>
    <dbReference type="NCBI Taxonomy" id="942732"/>
    <lineage>
        <taxon>Viruses</taxon>
        <taxon>Riboviria</taxon>
        <taxon>Orthornavirae</taxon>
        <taxon>Kitrinoviricota</taxon>
        <taxon>Alsuviricetes</taxon>
        <taxon>Tymovirales</taxon>
        <taxon>Alphaflexiviridae</taxon>
    </lineage>
</organism>
<sequence length="234" mass="25832">SAVLGVPGAGKSYSQLKRIANYHGNRMGWRVVVPTTDLAVKHRNKLREINPNLTEEDTKPLVVTWEKALTRVLPDNVLIDEAGLFPTGYLDLLLMLNPSVKRVHLTCDPAQEGYLPRSGPGGSPTPEYLAMHQKYAMKNISTNLASLYLDETYRLANQTGPELSCVPINDRSGRITLAATPRTDLPILCSRRDDLEAMLAAHPDARSADTIQGDTITTDYQILVSSHKHQTHPT</sequence>
<dbReference type="SUPFAM" id="SSF52540">
    <property type="entry name" value="P-loop containing nucleoside triphosphate hydrolases"/>
    <property type="match status" value="1"/>
</dbReference>
<dbReference type="GO" id="GO:0005524">
    <property type="term" value="F:ATP binding"/>
    <property type="evidence" value="ECO:0007669"/>
    <property type="project" value="InterPro"/>
</dbReference>
<accession>E9LEV3</accession>
<dbReference type="InterPro" id="IPR027417">
    <property type="entry name" value="P-loop_NTPase"/>
</dbReference>
<evidence type="ECO:0000259" key="1">
    <source>
        <dbReference type="Pfam" id="PF01443"/>
    </source>
</evidence>
<feature type="domain" description="(+)RNA virus helicase C-terminal" evidence="1">
    <location>
        <begin position="3"/>
        <end position="119"/>
    </location>
</feature>
<dbReference type="EMBL" id="HM852918">
    <property type="protein sequence ID" value="ADU86898.1"/>
    <property type="molecule type" value="Genomic_RNA"/>
</dbReference>
<proteinExistence type="predicted"/>
<protein>
    <submittedName>
        <fullName evidence="2">Replicase</fullName>
    </submittedName>
</protein>
<feature type="non-terminal residue" evidence="2">
    <location>
        <position position="1"/>
    </location>
</feature>
<evidence type="ECO:0000313" key="2">
    <source>
        <dbReference type="EMBL" id="ADU86898.1"/>
    </source>
</evidence>
<dbReference type="Pfam" id="PF01443">
    <property type="entry name" value="Viral_helicase1"/>
    <property type="match status" value="1"/>
</dbReference>
<name>E9LEV3_9VIRU</name>
<feature type="non-terminal residue" evidence="2">
    <location>
        <position position="234"/>
    </location>
</feature>
<dbReference type="Gene3D" id="3.40.50.300">
    <property type="entry name" value="P-loop containing nucleotide triphosphate hydrolases"/>
    <property type="match status" value="1"/>
</dbReference>
<reference evidence="2" key="1">
    <citation type="journal article" date="2011" name="Arch. Virol.">
        <title>Deep sequencing evidence from single grapevine plants reveals a virome dominated by mycoviruses.</title>
        <authorList>
            <person name="Al Rwahnih M."/>
            <person name="Daubert S."/>
            <person name="Urbez-Torres J.R."/>
            <person name="Cordero F."/>
            <person name="Rowhani A."/>
        </authorList>
    </citation>
    <scope>NUCLEOTIDE SEQUENCE</scope>
    <source>
        <strain evidence="2">Ctg 162</strain>
    </source>
</reference>
<dbReference type="InterPro" id="IPR027351">
    <property type="entry name" value="(+)RNA_virus_helicase_core_dom"/>
</dbReference>